<feature type="compositionally biased region" description="Low complexity" evidence="1">
    <location>
        <begin position="62"/>
        <end position="86"/>
    </location>
</feature>
<reference evidence="3 4" key="1">
    <citation type="journal article" date="2000" name="Arch. Microbiol.">
        <title>Rhodobaca bogoriensis gen. nov. and sp. nov., an alkaliphilic purple nonsulfur bacterium from African Rift Valley soda lakes.</title>
        <authorList>
            <person name="Milford A.D."/>
            <person name="Achenbach L.A."/>
            <person name="Jung D.O."/>
            <person name="Madigan M.T."/>
        </authorList>
    </citation>
    <scope>NUCLEOTIDE SEQUENCE [LARGE SCALE GENOMIC DNA]</scope>
    <source>
        <strain evidence="3 4">2376</strain>
    </source>
</reference>
<keyword evidence="2" id="KW-1133">Transmembrane helix</keyword>
<organism evidence="3 4">
    <name type="scientific">Rhabdonatronobacter sediminivivens</name>
    <dbReference type="NCBI Taxonomy" id="2743469"/>
    <lineage>
        <taxon>Bacteria</taxon>
        <taxon>Pseudomonadati</taxon>
        <taxon>Pseudomonadota</taxon>
        <taxon>Alphaproteobacteria</taxon>
        <taxon>Rhodobacterales</taxon>
        <taxon>Paracoccaceae</taxon>
        <taxon>Rhabdonatronobacter</taxon>
    </lineage>
</organism>
<evidence type="ECO:0000313" key="4">
    <source>
        <dbReference type="Proteomes" id="UP000529417"/>
    </source>
</evidence>
<dbReference type="EMBL" id="JACBXS010000025">
    <property type="protein sequence ID" value="NYS25775.1"/>
    <property type="molecule type" value="Genomic_DNA"/>
</dbReference>
<dbReference type="InterPro" id="IPR006837">
    <property type="entry name" value="Divergent_DAC"/>
</dbReference>
<proteinExistence type="predicted"/>
<name>A0A7Z0KZ20_9RHOB</name>
<dbReference type="RefSeq" id="WP_179906576.1">
    <property type="nucleotide sequence ID" value="NZ_JACBXS010000025.1"/>
</dbReference>
<feature type="transmembrane region" description="Helical" evidence="2">
    <location>
        <begin position="9"/>
        <end position="27"/>
    </location>
</feature>
<feature type="compositionally biased region" description="Pro residues" evidence="1">
    <location>
        <begin position="46"/>
        <end position="61"/>
    </location>
</feature>
<evidence type="ECO:0000313" key="3">
    <source>
        <dbReference type="EMBL" id="NYS25775.1"/>
    </source>
</evidence>
<dbReference type="InterPro" id="IPR011330">
    <property type="entry name" value="Glyco_hydro/deAcase_b/a-brl"/>
</dbReference>
<dbReference type="AlphaFoldDB" id="A0A7Z0KZ20"/>
<dbReference type="GO" id="GO:0005975">
    <property type="term" value="P:carbohydrate metabolic process"/>
    <property type="evidence" value="ECO:0007669"/>
    <property type="project" value="InterPro"/>
</dbReference>
<accession>A0A7Z0KZ20</accession>
<evidence type="ECO:0000256" key="1">
    <source>
        <dbReference type="SAM" id="MobiDB-lite"/>
    </source>
</evidence>
<dbReference type="Gene3D" id="3.20.20.370">
    <property type="entry name" value="Glycoside hydrolase/deacetylase"/>
    <property type="match status" value="1"/>
</dbReference>
<sequence length="479" mass="49579">MGKGFVSGLIWGGVTFVAGFLVLAVLLDPPVPELPDPAERLVTALPEPPGDAAPVTEPPAPGAEAASDAGRPAPAARPRGNSTAPDLPAPPSRPRPQTVTTPAPEPTPPEPRAQSASGAAPDALRSLPLAPRAPLGDSPAAEPAAPARPGDTAPPQSDTGRAPSEASVPLPRAEAGEPPVLPRLTRPPRPVSDSPGLVQLDDPAPAAPQARSEDDPDQITPRARIRTDRLPRIGDPPPQQDAAPEAEAEETQPLDLPAVLRHAAPADLDPDLPRMAIILVDDGISAELRSDLKALPFAVTIALDPMAEGAAEAAAAYRAAGMELLILASALPTRATASDLEITFENHFATIPEAVGVIDLPEGGFQSDTRLAQLVVPVLERDGHALVSFARGLNPAARIAAGSGLAQGQVYRVLDDDDQSIFVIRRFLDRAVFEAGREGSVIVLGHAESPETLPGILSWRMEGRADEVTLVPVSAALDG</sequence>
<feature type="compositionally biased region" description="Pro residues" evidence="1">
    <location>
        <begin position="179"/>
        <end position="190"/>
    </location>
</feature>
<keyword evidence="4" id="KW-1185">Reference proteome</keyword>
<dbReference type="Proteomes" id="UP000529417">
    <property type="component" value="Unassembled WGS sequence"/>
</dbReference>
<evidence type="ECO:0000256" key="2">
    <source>
        <dbReference type="SAM" id="Phobius"/>
    </source>
</evidence>
<feature type="region of interest" description="Disordered" evidence="1">
    <location>
        <begin position="35"/>
        <end position="251"/>
    </location>
</feature>
<dbReference type="SUPFAM" id="SSF88713">
    <property type="entry name" value="Glycoside hydrolase/deacetylase"/>
    <property type="match status" value="1"/>
</dbReference>
<comment type="caution">
    <text evidence="3">The sequence shown here is derived from an EMBL/GenBank/DDBJ whole genome shotgun (WGS) entry which is preliminary data.</text>
</comment>
<gene>
    <name evidence="3" type="ORF">HUK65_12305</name>
</gene>
<keyword evidence="2" id="KW-0472">Membrane</keyword>
<feature type="compositionally biased region" description="Low complexity" evidence="1">
    <location>
        <begin position="119"/>
        <end position="149"/>
    </location>
</feature>
<keyword evidence="2" id="KW-0812">Transmembrane</keyword>
<protein>
    <submittedName>
        <fullName evidence="3">Divergent polysaccharide deacetylase family protein</fullName>
    </submittedName>
</protein>
<dbReference type="Pfam" id="PF04748">
    <property type="entry name" value="Polysacc_deac_2"/>
    <property type="match status" value="1"/>
</dbReference>